<keyword evidence="2" id="KW-1185">Reference proteome</keyword>
<comment type="caution">
    <text evidence="1">The sequence shown here is derived from an EMBL/GenBank/DDBJ whole genome shotgun (WGS) entry which is preliminary data.</text>
</comment>
<dbReference type="Proteomes" id="UP001333110">
    <property type="component" value="Unassembled WGS sequence"/>
</dbReference>
<reference evidence="1 2" key="1">
    <citation type="journal article" date="2023" name="J. Hered.">
        <title>Chromosome-level genome of the wood stork (Mycteria americana) provides insight into avian chromosome evolution.</title>
        <authorList>
            <person name="Flamio R. Jr."/>
            <person name="Ramstad K.M."/>
        </authorList>
    </citation>
    <scope>NUCLEOTIDE SEQUENCE [LARGE SCALE GENOMIC DNA]</scope>
    <source>
        <strain evidence="1">JAX WOST 10</strain>
    </source>
</reference>
<sequence>MLLNHEDTISLLCHNGTSLAHVQLGVHQDPWIFFCQGASQPVGPQPVPGVVPPHVQDFALAFAELHVVPVRPFPQPVKVPQDGSTILWCISHSSQFAVISKLAEGTLCSIIQIINEDVEQDWMQYRPLGYTASYWPSARLQATDHHPLGPVIQTVSNPPRCLLSQPIHQQLLCGDLMGNSVKILTEVEVGNIHCSPLIQQASHLILKVYQVGQT</sequence>
<proteinExistence type="predicted"/>
<dbReference type="EMBL" id="JAUNZN010000003">
    <property type="protein sequence ID" value="KAK4824875.1"/>
    <property type="molecule type" value="Genomic_DNA"/>
</dbReference>
<protein>
    <submittedName>
        <fullName evidence="1">Uncharacterized protein</fullName>
    </submittedName>
</protein>
<organism evidence="1 2">
    <name type="scientific">Mycteria americana</name>
    <name type="common">Wood stork</name>
    <dbReference type="NCBI Taxonomy" id="33587"/>
    <lineage>
        <taxon>Eukaryota</taxon>
        <taxon>Metazoa</taxon>
        <taxon>Chordata</taxon>
        <taxon>Craniata</taxon>
        <taxon>Vertebrata</taxon>
        <taxon>Euteleostomi</taxon>
        <taxon>Archelosauria</taxon>
        <taxon>Archosauria</taxon>
        <taxon>Dinosauria</taxon>
        <taxon>Saurischia</taxon>
        <taxon>Theropoda</taxon>
        <taxon>Coelurosauria</taxon>
        <taxon>Aves</taxon>
        <taxon>Neognathae</taxon>
        <taxon>Neoaves</taxon>
        <taxon>Aequornithes</taxon>
        <taxon>Ciconiiformes</taxon>
        <taxon>Ciconiidae</taxon>
        <taxon>Mycteria</taxon>
    </lineage>
</organism>
<name>A0AAN7P0Y6_MYCAM</name>
<dbReference type="AlphaFoldDB" id="A0AAN7P0Y6"/>
<evidence type="ECO:0000313" key="2">
    <source>
        <dbReference type="Proteomes" id="UP001333110"/>
    </source>
</evidence>
<gene>
    <name evidence="1" type="ORF">QYF61_021082</name>
</gene>
<accession>A0AAN7P0Y6</accession>
<evidence type="ECO:0000313" key="1">
    <source>
        <dbReference type="EMBL" id="KAK4824875.1"/>
    </source>
</evidence>